<feature type="non-terminal residue" evidence="5">
    <location>
        <position position="1"/>
    </location>
</feature>
<keyword evidence="3" id="KW-0732">Signal</keyword>
<accession>A0AAV7PNM6</accession>
<dbReference type="GO" id="GO:0050431">
    <property type="term" value="F:transforming growth factor beta binding"/>
    <property type="evidence" value="ECO:0007669"/>
    <property type="project" value="TreeGrafter"/>
</dbReference>
<dbReference type="PANTHER" id="PTHR45938:SF7">
    <property type="entry name" value="WAP, KAZAL, IMMUNOGLOBULIN, KUNITZ AND NTR DOMAIN-CONTAINING PROTEIN 2"/>
    <property type="match status" value="1"/>
</dbReference>
<keyword evidence="6" id="KW-1185">Reference proteome</keyword>
<keyword evidence="4" id="KW-1015">Disulfide bond</keyword>
<evidence type="ECO:0000313" key="5">
    <source>
        <dbReference type="EMBL" id="KAJ1129897.1"/>
    </source>
</evidence>
<dbReference type="GO" id="GO:0007179">
    <property type="term" value="P:transforming growth factor beta receptor signaling pathway"/>
    <property type="evidence" value="ECO:0007669"/>
    <property type="project" value="TreeGrafter"/>
</dbReference>
<evidence type="ECO:0000256" key="3">
    <source>
        <dbReference type="ARBA" id="ARBA00022729"/>
    </source>
</evidence>
<proteinExistence type="predicted"/>
<reference evidence="5" key="1">
    <citation type="journal article" date="2022" name="bioRxiv">
        <title>Sequencing and chromosome-scale assembly of the giantPleurodeles waltlgenome.</title>
        <authorList>
            <person name="Brown T."/>
            <person name="Elewa A."/>
            <person name="Iarovenko S."/>
            <person name="Subramanian E."/>
            <person name="Araus A.J."/>
            <person name="Petzold A."/>
            <person name="Susuki M."/>
            <person name="Suzuki K.-i.T."/>
            <person name="Hayashi T."/>
            <person name="Toyoda A."/>
            <person name="Oliveira C."/>
            <person name="Osipova E."/>
            <person name="Leigh N.D."/>
            <person name="Simon A."/>
            <person name="Yun M.H."/>
        </authorList>
    </citation>
    <scope>NUCLEOTIDE SEQUENCE</scope>
    <source>
        <strain evidence="5">20211129_DDA</strain>
        <tissue evidence="5">Liver</tissue>
    </source>
</reference>
<dbReference type="AlphaFoldDB" id="A0AAV7PNM6"/>
<evidence type="ECO:0000313" key="6">
    <source>
        <dbReference type="Proteomes" id="UP001066276"/>
    </source>
</evidence>
<evidence type="ECO:0000256" key="4">
    <source>
        <dbReference type="ARBA" id="ARBA00023157"/>
    </source>
</evidence>
<evidence type="ECO:0000256" key="1">
    <source>
        <dbReference type="ARBA" id="ARBA00004613"/>
    </source>
</evidence>
<feature type="non-terminal residue" evidence="5">
    <location>
        <position position="83"/>
    </location>
</feature>
<sequence>RSFEYSTASDLCWRRSAMWCTQFYRWLWTFWLRNSFVLLLDTPPQALGLPPVKYSHAGICPNDMNPNLWVDAQSTCQRECETD</sequence>
<keyword evidence="2" id="KW-0964">Secreted</keyword>
<dbReference type="EMBL" id="JANPWB010000011">
    <property type="protein sequence ID" value="KAJ1129897.1"/>
    <property type="molecule type" value="Genomic_DNA"/>
</dbReference>
<dbReference type="Proteomes" id="UP001066276">
    <property type="component" value="Chromosome 7"/>
</dbReference>
<evidence type="ECO:0000256" key="2">
    <source>
        <dbReference type="ARBA" id="ARBA00022525"/>
    </source>
</evidence>
<protein>
    <submittedName>
        <fullName evidence="5">Uncharacterized protein</fullName>
    </submittedName>
</protein>
<dbReference type="GO" id="GO:0048019">
    <property type="term" value="F:receptor antagonist activity"/>
    <property type="evidence" value="ECO:0007669"/>
    <property type="project" value="TreeGrafter"/>
</dbReference>
<dbReference type="GO" id="GO:0005615">
    <property type="term" value="C:extracellular space"/>
    <property type="evidence" value="ECO:0007669"/>
    <property type="project" value="TreeGrafter"/>
</dbReference>
<comment type="subcellular location">
    <subcellularLocation>
        <location evidence="1">Secreted</location>
    </subcellularLocation>
</comment>
<dbReference type="PANTHER" id="PTHR45938">
    <property type="entry name" value="ACP24A4-RELATED"/>
    <property type="match status" value="1"/>
</dbReference>
<organism evidence="5 6">
    <name type="scientific">Pleurodeles waltl</name>
    <name type="common">Iberian ribbed newt</name>
    <dbReference type="NCBI Taxonomy" id="8319"/>
    <lineage>
        <taxon>Eukaryota</taxon>
        <taxon>Metazoa</taxon>
        <taxon>Chordata</taxon>
        <taxon>Craniata</taxon>
        <taxon>Vertebrata</taxon>
        <taxon>Euteleostomi</taxon>
        <taxon>Amphibia</taxon>
        <taxon>Batrachia</taxon>
        <taxon>Caudata</taxon>
        <taxon>Salamandroidea</taxon>
        <taxon>Salamandridae</taxon>
        <taxon>Pleurodelinae</taxon>
        <taxon>Pleurodeles</taxon>
    </lineage>
</organism>
<comment type="caution">
    <text evidence="5">The sequence shown here is derived from an EMBL/GenBank/DDBJ whole genome shotgun (WGS) entry which is preliminary data.</text>
</comment>
<name>A0AAV7PNM6_PLEWA</name>
<gene>
    <name evidence="5" type="ORF">NDU88_008258</name>
</gene>